<feature type="transmembrane region" description="Helical" evidence="1">
    <location>
        <begin position="74"/>
        <end position="97"/>
    </location>
</feature>
<sequence length="163" mass="16367">MTTESKTGPRRGLSPVLGALAAGTVAVVVLVLVGGLADGRPGVVGAAVGGVVTLVVFALGLAAVGLVARVLPGASMLVALMTYALQLLVLAVVVTAIDRADAGAETLSRGWFATAVIVVTLTWLVGQLVAATRQRIPLYETAADRPSDAPVAAEPARHPGGER</sequence>
<evidence type="ECO:0000313" key="2">
    <source>
        <dbReference type="EMBL" id="MCF6379720.1"/>
    </source>
</evidence>
<comment type="caution">
    <text evidence="2">The sequence shown here is derived from an EMBL/GenBank/DDBJ whole genome shotgun (WGS) entry which is preliminary data.</text>
</comment>
<protein>
    <recommendedName>
        <fullName evidence="4">ATP synthase protein I</fullName>
    </recommendedName>
</protein>
<gene>
    <name evidence="2" type="ORF">L2K70_19075</name>
</gene>
<dbReference type="RefSeq" id="WP_236404895.1">
    <property type="nucleotide sequence ID" value="NZ_JAKJHZ010000011.1"/>
</dbReference>
<accession>A0ABS9HEX5</accession>
<keyword evidence="3" id="KW-1185">Reference proteome</keyword>
<evidence type="ECO:0000313" key="3">
    <source>
        <dbReference type="Proteomes" id="UP001201161"/>
    </source>
</evidence>
<name>A0ABS9HEX5_9ACTN</name>
<feature type="transmembrane region" description="Helical" evidence="1">
    <location>
        <begin position="43"/>
        <end position="67"/>
    </location>
</feature>
<evidence type="ECO:0000256" key="1">
    <source>
        <dbReference type="SAM" id="Phobius"/>
    </source>
</evidence>
<dbReference type="EMBL" id="JAKJHZ010000011">
    <property type="protein sequence ID" value="MCF6379720.1"/>
    <property type="molecule type" value="Genomic_DNA"/>
</dbReference>
<feature type="transmembrane region" description="Helical" evidence="1">
    <location>
        <begin position="109"/>
        <end position="130"/>
    </location>
</feature>
<feature type="transmembrane region" description="Helical" evidence="1">
    <location>
        <begin position="12"/>
        <end position="37"/>
    </location>
</feature>
<reference evidence="2 3" key="1">
    <citation type="submission" date="2022-01" db="EMBL/GenBank/DDBJ databases">
        <title>Nocardioides sp. nov., an actinomycete isolated from mining soil.</title>
        <authorList>
            <person name="Liu L."/>
        </authorList>
    </citation>
    <scope>NUCLEOTIDE SEQUENCE [LARGE SCALE GENOMIC DNA]</scope>
    <source>
        <strain evidence="2 3">KLBMP 9356</strain>
    </source>
</reference>
<evidence type="ECO:0008006" key="4">
    <source>
        <dbReference type="Google" id="ProtNLM"/>
    </source>
</evidence>
<keyword evidence="1" id="KW-0472">Membrane</keyword>
<proteinExistence type="predicted"/>
<keyword evidence="1" id="KW-0812">Transmembrane</keyword>
<organism evidence="2 3">
    <name type="scientific">Nocardioides potassii</name>
    <dbReference type="NCBI Taxonomy" id="2911371"/>
    <lineage>
        <taxon>Bacteria</taxon>
        <taxon>Bacillati</taxon>
        <taxon>Actinomycetota</taxon>
        <taxon>Actinomycetes</taxon>
        <taxon>Propionibacteriales</taxon>
        <taxon>Nocardioidaceae</taxon>
        <taxon>Nocardioides</taxon>
    </lineage>
</organism>
<dbReference type="Proteomes" id="UP001201161">
    <property type="component" value="Unassembled WGS sequence"/>
</dbReference>
<keyword evidence="1" id="KW-1133">Transmembrane helix</keyword>